<dbReference type="NCBIfam" id="NF008087">
    <property type="entry name" value="PRK10826.1"/>
    <property type="match status" value="1"/>
</dbReference>
<dbReference type="Gene3D" id="1.10.150.240">
    <property type="entry name" value="Putative phosphatase, domain 2"/>
    <property type="match status" value="1"/>
</dbReference>
<dbReference type="Gene3D" id="3.40.50.1000">
    <property type="entry name" value="HAD superfamily/HAD-like"/>
    <property type="match status" value="1"/>
</dbReference>
<dbReference type="AlphaFoldDB" id="A0A223MBU0"/>
<dbReference type="InterPro" id="IPR006439">
    <property type="entry name" value="HAD-SF_hydro_IA"/>
</dbReference>
<dbReference type="SFLD" id="SFLDG01129">
    <property type="entry name" value="C1.5:_HAD__Beta-PGM__Phosphata"/>
    <property type="match status" value="1"/>
</dbReference>
<dbReference type="GeneID" id="48599450"/>
<dbReference type="InterPro" id="IPR051600">
    <property type="entry name" value="Beta-PGM-like"/>
</dbReference>
<dbReference type="OrthoDB" id="9800058at2"/>
<organism evidence="8 9">
    <name type="scientific">Actinobacillus pleuropneumoniae</name>
    <name type="common">Haemophilus pleuropneumoniae</name>
    <dbReference type="NCBI Taxonomy" id="715"/>
    <lineage>
        <taxon>Bacteria</taxon>
        <taxon>Pseudomonadati</taxon>
        <taxon>Pseudomonadota</taxon>
        <taxon>Gammaproteobacteria</taxon>
        <taxon>Pasteurellales</taxon>
        <taxon>Pasteurellaceae</taxon>
        <taxon>Actinobacillus</taxon>
    </lineage>
</organism>
<dbReference type="InterPro" id="IPR041492">
    <property type="entry name" value="HAD_2"/>
</dbReference>
<dbReference type="InterPro" id="IPR023198">
    <property type="entry name" value="PGP-like_dom2"/>
</dbReference>
<evidence type="ECO:0000256" key="2">
    <source>
        <dbReference type="ARBA" id="ARBA00006171"/>
    </source>
</evidence>
<evidence type="ECO:0000256" key="3">
    <source>
        <dbReference type="ARBA" id="ARBA00022723"/>
    </source>
</evidence>
<evidence type="ECO:0000256" key="1">
    <source>
        <dbReference type="ARBA" id="ARBA00001946"/>
    </source>
</evidence>
<dbReference type="SFLD" id="SFLDG01135">
    <property type="entry name" value="C1.5.6:_HAD__Beta-PGM__Phospha"/>
    <property type="match status" value="1"/>
</dbReference>
<dbReference type="Proteomes" id="UP001077788">
    <property type="component" value="Unassembled WGS sequence"/>
</dbReference>
<dbReference type="Proteomes" id="UP000275510">
    <property type="component" value="Chromosome"/>
</dbReference>
<evidence type="ECO:0000313" key="7">
    <source>
        <dbReference type="EMBL" id="MCY6523879.1"/>
    </source>
</evidence>
<dbReference type="SUPFAM" id="SSF56784">
    <property type="entry name" value="HAD-like"/>
    <property type="match status" value="1"/>
</dbReference>
<evidence type="ECO:0000256" key="6">
    <source>
        <dbReference type="ARBA" id="ARBA00023277"/>
    </source>
</evidence>
<dbReference type="InterPro" id="IPR023214">
    <property type="entry name" value="HAD_sf"/>
</dbReference>
<reference evidence="7" key="2">
    <citation type="journal article" date="2021" name="Vet Sci">
        <title>O-Serogroups and Pathovirotypes of Escherichia coli Isolated from Post-Weaning Piglets Showing Diarrhoea and/or Oedema in South Korea.</title>
        <authorList>
            <person name="Byun J.W."/>
            <person name="Moon B.Y."/>
            <person name="Do K.H."/>
            <person name="Lee K."/>
            <person name="Lee H.Y."/>
            <person name="Kim W.I."/>
            <person name="So B."/>
            <person name="Lee W.K."/>
        </authorList>
    </citation>
    <scope>NUCLEOTIDE SEQUENCE</scope>
    <source>
        <strain evidence="7">84/14</strain>
    </source>
</reference>
<dbReference type="EC" id="3.1.3.-" evidence="8"/>
<dbReference type="GO" id="GO:0003850">
    <property type="term" value="F:2-deoxyglucose-6-phosphatase activity"/>
    <property type="evidence" value="ECO:0007669"/>
    <property type="project" value="UniProtKB-EC"/>
</dbReference>
<protein>
    <submittedName>
        <fullName evidence="8">HAD family hydrolase</fullName>
        <ecNumber evidence="8">3.1.3.-</ecNumber>
    </submittedName>
    <submittedName>
        <fullName evidence="7">Hexitol phosphatase HxpB</fullName>
        <ecNumber evidence="7">3.1.3.22</ecNumber>
        <ecNumber evidence="7">3.1.3.50</ecNumber>
        <ecNumber evidence="7">3.1.3.68</ecNumber>
    </submittedName>
</protein>
<comment type="cofactor">
    <cofactor evidence="1">
        <name>Mg(2+)</name>
        <dbReference type="ChEBI" id="CHEBI:18420"/>
    </cofactor>
</comment>
<evidence type="ECO:0000313" key="9">
    <source>
        <dbReference type="Proteomes" id="UP000275510"/>
    </source>
</evidence>
<dbReference type="RefSeq" id="WP_005598175.1">
    <property type="nucleotide sequence ID" value="NZ_CBDBSV010000014.1"/>
</dbReference>
<dbReference type="EC" id="3.1.3.50" evidence="7"/>
<gene>
    <name evidence="8" type="primary">yniC</name>
    <name evidence="7" type="synonym">hxpB</name>
    <name evidence="8" type="ORF">NCTC10976_01323</name>
    <name evidence="7" type="ORF">OYG11_06470</name>
</gene>
<dbReference type="PANTHER" id="PTHR46193:SF18">
    <property type="entry name" value="HEXITOL PHOSPHATASE B"/>
    <property type="match status" value="1"/>
</dbReference>
<accession>A0A223MBU0</accession>
<dbReference type="OMA" id="MGVWDQV"/>
<proteinExistence type="inferred from homology"/>
<dbReference type="PANTHER" id="PTHR46193">
    <property type="entry name" value="6-PHOSPHOGLUCONATE PHOSPHATASE"/>
    <property type="match status" value="1"/>
</dbReference>
<reference evidence="8 9" key="1">
    <citation type="submission" date="2018-12" db="EMBL/GenBank/DDBJ databases">
        <authorList>
            <consortium name="Pathogen Informatics"/>
        </authorList>
    </citation>
    <scope>NUCLEOTIDE SEQUENCE [LARGE SCALE GENOMIC DNA]</scope>
    <source>
        <strain evidence="8 9">NCTC10976</strain>
    </source>
</reference>
<dbReference type="Pfam" id="PF13419">
    <property type="entry name" value="HAD_2"/>
    <property type="match status" value="1"/>
</dbReference>
<reference evidence="7" key="3">
    <citation type="submission" date="2022-12" db="EMBL/GenBank/DDBJ databases">
        <authorList>
            <person name="Kardos G."/>
            <person name="Sarkozi R."/>
            <person name="Laczko L."/>
            <person name="Marton S."/>
            <person name="Makrai L."/>
            <person name="Banyai K."/>
            <person name="Fodor L."/>
        </authorList>
    </citation>
    <scope>NUCLEOTIDE SEQUENCE</scope>
    <source>
        <strain evidence="7">84/14</strain>
    </source>
</reference>
<dbReference type="FunFam" id="3.40.50.1000:FF:000036">
    <property type="entry name" value="HAD family hydrolase"/>
    <property type="match status" value="1"/>
</dbReference>
<evidence type="ECO:0000256" key="4">
    <source>
        <dbReference type="ARBA" id="ARBA00022801"/>
    </source>
</evidence>
<keyword evidence="5" id="KW-0460">Magnesium</keyword>
<keyword evidence="6" id="KW-0119">Carbohydrate metabolism</keyword>
<dbReference type="GO" id="GO:0050084">
    <property type="term" value="F:mannitol-1-phosphatase activity"/>
    <property type="evidence" value="ECO:0007669"/>
    <property type="project" value="UniProtKB-EC"/>
</dbReference>
<dbReference type="PRINTS" id="PR00413">
    <property type="entry name" value="HADHALOGNASE"/>
</dbReference>
<dbReference type="EMBL" id="LR134515">
    <property type="protein sequence ID" value="VEJ17213.1"/>
    <property type="molecule type" value="Genomic_DNA"/>
</dbReference>
<dbReference type="EMBL" id="JAPQFC010000001">
    <property type="protein sequence ID" value="MCY6523879.1"/>
    <property type="molecule type" value="Genomic_DNA"/>
</dbReference>
<dbReference type="EC" id="3.1.3.22" evidence="7"/>
<dbReference type="InterPro" id="IPR036412">
    <property type="entry name" value="HAD-like_sf"/>
</dbReference>
<dbReference type="SFLD" id="SFLDS00003">
    <property type="entry name" value="Haloacid_Dehalogenase"/>
    <property type="match status" value="1"/>
</dbReference>
<dbReference type="GO" id="GO:0050286">
    <property type="term" value="F:sorbitol-6-phosphatase activity"/>
    <property type="evidence" value="ECO:0007669"/>
    <property type="project" value="UniProtKB-EC"/>
</dbReference>
<sequence length="216" mass="23911">MKKAFIFDMDGVLIDSEPLWQQTELELLHGYGIPITEQELARTRGMPSVPVLRYASELYQKPLDIEKVAQELLDAAISNILKAKPLINGVTETLELLARHDIKIAIASASPRYMLDNIVKSCGIADYFSYIASGAELPYSKPHPAVYLQAAKGLGIEPAECVGIEDSKPGMISVKAASMSCIVIPNELDFHENYWALADFKLAKMNEINQQFLAQL</sequence>
<dbReference type="GO" id="GO:0000287">
    <property type="term" value="F:magnesium ion binding"/>
    <property type="evidence" value="ECO:0007669"/>
    <property type="project" value="UniProtKB-ARBA"/>
</dbReference>
<keyword evidence="3" id="KW-0479">Metal-binding</keyword>
<dbReference type="NCBIfam" id="TIGR01509">
    <property type="entry name" value="HAD-SF-IA-v3"/>
    <property type="match status" value="1"/>
</dbReference>
<name>A0A223MBU0_ACTPL</name>
<comment type="similarity">
    <text evidence="2">Belongs to the HAD-like hydrolase superfamily. CbbY/CbbZ/Gph/YieH family.</text>
</comment>
<evidence type="ECO:0000313" key="8">
    <source>
        <dbReference type="EMBL" id="VEJ17213.1"/>
    </source>
</evidence>
<evidence type="ECO:0000256" key="5">
    <source>
        <dbReference type="ARBA" id="ARBA00022842"/>
    </source>
</evidence>
<dbReference type="EC" id="3.1.3.68" evidence="7"/>
<keyword evidence="4 8" id="KW-0378">Hydrolase</keyword>